<keyword evidence="4" id="KW-1185">Reference proteome</keyword>
<dbReference type="Proteomes" id="UP000004995">
    <property type="component" value="Unassembled WGS sequence"/>
</dbReference>
<sequence>MDRIKAHPHLLCTIAYLSLFPALCVRACRWTPGLLRTTDWWRRAAMGTGFERPDPQTDELQLRDQEVLAHGSGRRCWAAAWSGDAGGDASSGAGERPAACRTAVAGPRGQSGHGPGTRIVESARIRTHGRIDFFFSYFYFGYFMIRIQRVCMTYPMRDTAPCARIRLT</sequence>
<evidence type="ECO:0008006" key="5">
    <source>
        <dbReference type="Google" id="ProtNLM"/>
    </source>
</evidence>
<reference evidence="3" key="2">
    <citation type="submission" date="2018-08" db="UniProtKB">
        <authorList>
            <consortium name="EnsemblPlants"/>
        </authorList>
    </citation>
    <scope>IDENTIFICATION</scope>
    <source>
        <strain evidence="3">Yugu1</strain>
    </source>
</reference>
<dbReference type="Gramene" id="KQL13478">
    <property type="protein sequence ID" value="KQL13478"/>
    <property type="gene ID" value="SETIT_023467mg"/>
</dbReference>
<evidence type="ECO:0000313" key="4">
    <source>
        <dbReference type="Proteomes" id="UP000004995"/>
    </source>
</evidence>
<dbReference type="HOGENOM" id="CLU_1589260_0_0_1"/>
<accession>K3ZA96</accession>
<name>K3ZA96_SETIT</name>
<feature type="signal peptide" evidence="2">
    <location>
        <begin position="1"/>
        <end position="27"/>
    </location>
</feature>
<dbReference type="EMBL" id="AGNK02001453">
    <property type="status" value="NOT_ANNOTATED_CDS"/>
    <property type="molecule type" value="Genomic_DNA"/>
</dbReference>
<dbReference type="AlphaFoldDB" id="K3ZA96"/>
<protein>
    <recommendedName>
        <fullName evidence="5">Secreted protein</fullName>
    </recommendedName>
</protein>
<organism evidence="3 4">
    <name type="scientific">Setaria italica</name>
    <name type="common">Foxtail millet</name>
    <name type="synonym">Panicum italicum</name>
    <dbReference type="NCBI Taxonomy" id="4555"/>
    <lineage>
        <taxon>Eukaryota</taxon>
        <taxon>Viridiplantae</taxon>
        <taxon>Streptophyta</taxon>
        <taxon>Embryophyta</taxon>
        <taxon>Tracheophyta</taxon>
        <taxon>Spermatophyta</taxon>
        <taxon>Magnoliopsida</taxon>
        <taxon>Liliopsida</taxon>
        <taxon>Poales</taxon>
        <taxon>Poaceae</taxon>
        <taxon>PACMAD clade</taxon>
        <taxon>Panicoideae</taxon>
        <taxon>Panicodae</taxon>
        <taxon>Paniceae</taxon>
        <taxon>Cenchrinae</taxon>
        <taxon>Setaria</taxon>
    </lineage>
</organism>
<reference evidence="4" key="1">
    <citation type="journal article" date="2012" name="Nat. Biotechnol.">
        <title>Reference genome sequence of the model plant Setaria.</title>
        <authorList>
            <person name="Bennetzen J.L."/>
            <person name="Schmutz J."/>
            <person name="Wang H."/>
            <person name="Percifield R."/>
            <person name="Hawkins J."/>
            <person name="Pontaroli A.C."/>
            <person name="Estep M."/>
            <person name="Feng L."/>
            <person name="Vaughn J.N."/>
            <person name="Grimwood J."/>
            <person name="Jenkins J."/>
            <person name="Barry K."/>
            <person name="Lindquist E."/>
            <person name="Hellsten U."/>
            <person name="Deshpande S."/>
            <person name="Wang X."/>
            <person name="Wu X."/>
            <person name="Mitros T."/>
            <person name="Triplett J."/>
            <person name="Yang X."/>
            <person name="Ye C.Y."/>
            <person name="Mauro-Herrera M."/>
            <person name="Wang L."/>
            <person name="Li P."/>
            <person name="Sharma M."/>
            <person name="Sharma R."/>
            <person name="Ronald P.C."/>
            <person name="Panaud O."/>
            <person name="Kellogg E.A."/>
            <person name="Brutnell T.P."/>
            <person name="Doust A.N."/>
            <person name="Tuskan G.A."/>
            <person name="Rokhsar D."/>
            <person name="Devos K.M."/>
        </authorList>
    </citation>
    <scope>NUCLEOTIDE SEQUENCE [LARGE SCALE GENOMIC DNA]</scope>
    <source>
        <strain evidence="4">cv. Yugu1</strain>
    </source>
</reference>
<evidence type="ECO:0000256" key="1">
    <source>
        <dbReference type="SAM" id="MobiDB-lite"/>
    </source>
</evidence>
<evidence type="ECO:0000256" key="2">
    <source>
        <dbReference type="SAM" id="SignalP"/>
    </source>
</evidence>
<evidence type="ECO:0000313" key="3">
    <source>
        <dbReference type="EnsemblPlants" id="KQL13478"/>
    </source>
</evidence>
<keyword evidence="2" id="KW-0732">Signal</keyword>
<feature type="chain" id="PRO_5010127541" description="Secreted protein" evidence="2">
    <location>
        <begin position="28"/>
        <end position="168"/>
    </location>
</feature>
<feature type="region of interest" description="Disordered" evidence="1">
    <location>
        <begin position="88"/>
        <end position="117"/>
    </location>
</feature>
<dbReference type="EnsemblPlants" id="KQL13478">
    <property type="protein sequence ID" value="KQL13478"/>
    <property type="gene ID" value="SETIT_023467mg"/>
</dbReference>
<dbReference type="InParanoid" id="K3ZA96"/>
<proteinExistence type="predicted"/>